<feature type="region of interest" description="Disordered" evidence="1">
    <location>
        <begin position="44"/>
        <end position="80"/>
    </location>
</feature>
<dbReference type="Proteomes" id="UP000600946">
    <property type="component" value="Unassembled WGS sequence"/>
</dbReference>
<name>A0ABQ3AMH4_9ACTN</name>
<proteinExistence type="predicted"/>
<gene>
    <name evidence="3" type="ORF">GCM10010326_65970</name>
</gene>
<comment type="caution">
    <text evidence="3">The sequence shown here is derived from an EMBL/GenBank/DDBJ whole genome shotgun (WGS) entry which is preliminary data.</text>
</comment>
<evidence type="ECO:0000256" key="1">
    <source>
        <dbReference type="SAM" id="MobiDB-lite"/>
    </source>
</evidence>
<keyword evidence="4" id="KW-1185">Reference proteome</keyword>
<dbReference type="GeneID" id="96294475"/>
<evidence type="ECO:0000313" key="4">
    <source>
        <dbReference type="Proteomes" id="UP000600946"/>
    </source>
</evidence>
<keyword evidence="2" id="KW-0732">Signal</keyword>
<feature type="compositionally biased region" description="Low complexity" evidence="1">
    <location>
        <begin position="44"/>
        <end position="57"/>
    </location>
</feature>
<dbReference type="EMBL" id="BMUU01000015">
    <property type="protein sequence ID" value="GGY61916.1"/>
    <property type="molecule type" value="Genomic_DNA"/>
</dbReference>
<reference evidence="4" key="1">
    <citation type="journal article" date="2019" name="Int. J. Syst. Evol. Microbiol.">
        <title>The Global Catalogue of Microorganisms (GCM) 10K type strain sequencing project: providing services to taxonomists for standard genome sequencing and annotation.</title>
        <authorList>
            <consortium name="The Broad Institute Genomics Platform"/>
            <consortium name="The Broad Institute Genome Sequencing Center for Infectious Disease"/>
            <person name="Wu L."/>
            <person name="Ma J."/>
        </authorList>
    </citation>
    <scope>NUCLEOTIDE SEQUENCE [LARGE SCALE GENOMIC DNA]</scope>
    <source>
        <strain evidence="4">JCM 4594</strain>
    </source>
</reference>
<organism evidence="3 4">
    <name type="scientific">Streptomyces xanthochromogenes</name>
    <dbReference type="NCBI Taxonomy" id="67384"/>
    <lineage>
        <taxon>Bacteria</taxon>
        <taxon>Bacillati</taxon>
        <taxon>Actinomycetota</taxon>
        <taxon>Actinomycetes</taxon>
        <taxon>Kitasatosporales</taxon>
        <taxon>Streptomycetaceae</taxon>
        <taxon>Streptomyces</taxon>
    </lineage>
</organism>
<feature type="signal peptide" evidence="2">
    <location>
        <begin position="1"/>
        <end position="43"/>
    </location>
</feature>
<evidence type="ECO:0008006" key="5">
    <source>
        <dbReference type="Google" id="ProtNLM"/>
    </source>
</evidence>
<sequence length="185" mass="19402">MLSSTTSPRPAHGGGRNRRPALALTLTALAVCTLVTGCGATHATSPAAIASPSPSNRPLKDAEPTRKASPSSSALAGSAQDQDFQTVLASKDDVTVYTPVHVGTKLNIPVLIKNTGTERAHYTVAIRVEGPGGFDTTVRMSTDVVGVYPGGTWPTELNATDHTKPVPQHPEVTIMNVARRPLFKE</sequence>
<dbReference type="RefSeq" id="WP_161245898.1">
    <property type="nucleotide sequence ID" value="NZ_BMUU01000015.1"/>
</dbReference>
<protein>
    <recommendedName>
        <fullName evidence="5">Lipoprotein</fullName>
    </recommendedName>
</protein>
<evidence type="ECO:0000256" key="2">
    <source>
        <dbReference type="SAM" id="SignalP"/>
    </source>
</evidence>
<feature type="compositionally biased region" description="Low complexity" evidence="1">
    <location>
        <begin position="68"/>
        <end position="79"/>
    </location>
</feature>
<evidence type="ECO:0000313" key="3">
    <source>
        <dbReference type="EMBL" id="GGY61916.1"/>
    </source>
</evidence>
<feature type="chain" id="PRO_5047242815" description="Lipoprotein" evidence="2">
    <location>
        <begin position="44"/>
        <end position="185"/>
    </location>
</feature>
<accession>A0ABQ3AMH4</accession>